<protein>
    <submittedName>
        <fullName evidence="1">Uncharacterized protein</fullName>
    </submittedName>
</protein>
<dbReference type="Proteomes" id="UP001419268">
    <property type="component" value="Unassembled WGS sequence"/>
</dbReference>
<dbReference type="EMBL" id="JBBNAG010000010">
    <property type="protein sequence ID" value="KAK9101061.1"/>
    <property type="molecule type" value="Genomic_DNA"/>
</dbReference>
<evidence type="ECO:0000313" key="2">
    <source>
        <dbReference type="Proteomes" id="UP001419268"/>
    </source>
</evidence>
<name>A0AAP0EWN0_9MAGN</name>
<evidence type="ECO:0000313" key="1">
    <source>
        <dbReference type="EMBL" id="KAK9101061.1"/>
    </source>
</evidence>
<reference evidence="1 2" key="1">
    <citation type="submission" date="2024-01" db="EMBL/GenBank/DDBJ databases">
        <title>Genome assemblies of Stephania.</title>
        <authorList>
            <person name="Yang L."/>
        </authorList>
    </citation>
    <scope>NUCLEOTIDE SEQUENCE [LARGE SCALE GENOMIC DNA]</scope>
    <source>
        <strain evidence="1">JXDWG</strain>
        <tissue evidence="1">Leaf</tissue>
    </source>
</reference>
<organism evidence="1 2">
    <name type="scientific">Stephania cephalantha</name>
    <dbReference type="NCBI Taxonomy" id="152367"/>
    <lineage>
        <taxon>Eukaryota</taxon>
        <taxon>Viridiplantae</taxon>
        <taxon>Streptophyta</taxon>
        <taxon>Embryophyta</taxon>
        <taxon>Tracheophyta</taxon>
        <taxon>Spermatophyta</taxon>
        <taxon>Magnoliopsida</taxon>
        <taxon>Ranunculales</taxon>
        <taxon>Menispermaceae</taxon>
        <taxon>Menispermoideae</taxon>
        <taxon>Cissampelideae</taxon>
        <taxon>Stephania</taxon>
    </lineage>
</organism>
<gene>
    <name evidence="1" type="ORF">Scep_024491</name>
</gene>
<proteinExistence type="predicted"/>
<accession>A0AAP0EWN0</accession>
<keyword evidence="2" id="KW-1185">Reference proteome</keyword>
<comment type="caution">
    <text evidence="1">The sequence shown here is derived from an EMBL/GenBank/DDBJ whole genome shotgun (WGS) entry which is preliminary data.</text>
</comment>
<sequence length="87" mass="9719">MVGSKDVPLSLLTSHAQKAMEVILKSSVDRAAVQCSCDELNGETTVCLPAFMHIKQKGDQSDNQFNEPVFLHRDLFLNVLVTYLLRL</sequence>
<dbReference type="AlphaFoldDB" id="A0AAP0EWN0"/>